<protein>
    <submittedName>
        <fullName evidence="4">C-type cytochrome biogenesis protein CcmI</fullName>
    </submittedName>
</protein>
<keyword evidence="3" id="KW-0812">Transmembrane</keyword>
<gene>
    <name evidence="4" type="ORF">CBW24_08110</name>
</gene>
<evidence type="ECO:0000256" key="1">
    <source>
        <dbReference type="ARBA" id="ARBA00022748"/>
    </source>
</evidence>
<dbReference type="NCBIfam" id="TIGR03142">
    <property type="entry name" value="cytochro_ccmI"/>
    <property type="match status" value="1"/>
</dbReference>
<feature type="transmembrane region" description="Helical" evidence="3">
    <location>
        <begin position="106"/>
        <end position="125"/>
    </location>
</feature>
<feature type="region of interest" description="Disordered" evidence="2">
    <location>
        <begin position="146"/>
        <end position="168"/>
    </location>
</feature>
<dbReference type="GO" id="GO:0017004">
    <property type="term" value="P:cytochrome complex assembly"/>
    <property type="evidence" value="ECO:0007669"/>
    <property type="project" value="UniProtKB-KW"/>
</dbReference>
<dbReference type="RefSeq" id="WP_088664066.1">
    <property type="nucleotide sequence ID" value="NZ_CP021404.1"/>
</dbReference>
<keyword evidence="3" id="KW-0472">Membrane</keyword>
<reference evidence="4 5" key="1">
    <citation type="submission" date="2017-05" db="EMBL/GenBank/DDBJ databases">
        <title>Comparative genomic and metabolic analysis of manganese-oxidizing mechanisms in Celeribater manganoxidans DY25T: its adaption to the environment of polymetallic nodule.</title>
        <authorList>
            <person name="Wang X."/>
        </authorList>
    </citation>
    <scope>NUCLEOTIDE SEQUENCE [LARGE SCALE GENOMIC DNA]</scope>
    <source>
        <strain evidence="4 5">DY25</strain>
    </source>
</reference>
<evidence type="ECO:0000256" key="2">
    <source>
        <dbReference type="SAM" id="MobiDB-lite"/>
    </source>
</evidence>
<dbReference type="SUPFAM" id="SSF48452">
    <property type="entry name" value="TPR-like"/>
    <property type="match status" value="1"/>
</dbReference>
<evidence type="ECO:0000313" key="5">
    <source>
        <dbReference type="Proteomes" id="UP000219050"/>
    </source>
</evidence>
<keyword evidence="5" id="KW-1185">Reference proteome</keyword>
<sequence>MLFWFIALALSLLVAVPLAVAMWRGRGATGTMSDDAATVDTPAPRPELALYRDQLAGVERDLERGVLSADEAERLRTEVSRRLLDADRNDDEDATAPRRAPRGATLVMMALALVLVCVGSLALYARIGAPGYGDLPLAARLDAAREARETRPDQAEAEASLGPELPRTAAPEFTDLMGKLRAALETRPDDLEGYRLLARNEAALGRYRAAWPAQARVIALMGDTSSAEDYAELADLQVSAAGGYVSPEAEEALSAALQRDRQNGPARYYAGLLHAQTGRPDLAYRFWLPLLREGPRDAPWIDPILSQIETVAIRAGETFEMPAIPERIPGGVAQPGPTAEDVAAAAELDEGDRNAMIEGMVEGLAARLADEGGPVEDWARLIRALGVLGQTERASAIRTEAREVFVGDADAQALLDDAAAAGGAN</sequence>
<keyword evidence="1" id="KW-0201">Cytochrome c-type biogenesis</keyword>
<accession>A0A291LZ72</accession>
<name>A0A291LZ72_9RHOB</name>
<dbReference type="KEGG" id="cmag:CBW24_08110"/>
<dbReference type="Gene3D" id="1.25.40.10">
    <property type="entry name" value="Tetratricopeptide repeat domain"/>
    <property type="match status" value="1"/>
</dbReference>
<organism evidence="4 5">
    <name type="scientific">Pacificitalea manganoxidans</name>
    <dbReference type="NCBI Taxonomy" id="1411902"/>
    <lineage>
        <taxon>Bacteria</taxon>
        <taxon>Pseudomonadati</taxon>
        <taxon>Pseudomonadota</taxon>
        <taxon>Alphaproteobacteria</taxon>
        <taxon>Rhodobacterales</taxon>
        <taxon>Paracoccaceae</taxon>
        <taxon>Pacificitalea</taxon>
    </lineage>
</organism>
<keyword evidence="3" id="KW-1133">Transmembrane helix</keyword>
<dbReference type="AlphaFoldDB" id="A0A291LZ72"/>
<proteinExistence type="predicted"/>
<dbReference type="InterPro" id="IPR017560">
    <property type="entry name" value="Cyt_c_biogenesis_CcmI"/>
</dbReference>
<evidence type="ECO:0000256" key="3">
    <source>
        <dbReference type="SAM" id="Phobius"/>
    </source>
</evidence>
<dbReference type="Proteomes" id="UP000219050">
    <property type="component" value="Chromosome"/>
</dbReference>
<dbReference type="InterPro" id="IPR011990">
    <property type="entry name" value="TPR-like_helical_dom_sf"/>
</dbReference>
<dbReference type="EMBL" id="CP021404">
    <property type="protein sequence ID" value="ATI41970.1"/>
    <property type="molecule type" value="Genomic_DNA"/>
</dbReference>
<dbReference type="OrthoDB" id="9815847at2"/>
<evidence type="ECO:0000313" key="4">
    <source>
        <dbReference type="EMBL" id="ATI41970.1"/>
    </source>
</evidence>